<feature type="region of interest" description="Disordered" evidence="1">
    <location>
        <begin position="18"/>
        <end position="41"/>
    </location>
</feature>
<feature type="compositionally biased region" description="Basic residues" evidence="1">
    <location>
        <begin position="169"/>
        <end position="183"/>
    </location>
</feature>
<feature type="region of interest" description="Disordered" evidence="1">
    <location>
        <begin position="74"/>
        <end position="315"/>
    </location>
</feature>
<feature type="compositionally biased region" description="Gly residues" evidence="1">
    <location>
        <begin position="240"/>
        <end position="250"/>
    </location>
</feature>
<gene>
    <name evidence="2" type="ORF">FRX48_01991</name>
</gene>
<dbReference type="AlphaFoldDB" id="A0A5M8PW30"/>
<evidence type="ECO:0000256" key="1">
    <source>
        <dbReference type="SAM" id="MobiDB-lite"/>
    </source>
</evidence>
<feature type="compositionally biased region" description="Acidic residues" evidence="1">
    <location>
        <begin position="150"/>
        <end position="161"/>
    </location>
</feature>
<sequence>MGIGFSSELRGLRNENGRHIRNKDAQEHRVHQHQLDRKRDRGKISNTIELLGDPLVRPFIQTVSEFLHEHTKHVKATRERREKRFKEGRGIINAPQPGGKSSPRILPYHGDGPENLIDLSPNPILHRGPGRRHHHPGRSPPHHYDHGNDDDGYDDDDDYGDDAGGMHLPTHHRPHRPPRRRLHPTYDRTPPHRPSRRPKPRDPGLDPRDMMHGGLGPGDEPFPPPQRQPRGPRRHRGGYYPYGGDFGGRAQGLRPERGGGGGSGSGSGFEDAGWGSGSRSGTGMGGGSHVGSEDMYAGRRGMPPRRGMRRGGGSQ</sequence>
<protein>
    <submittedName>
        <fullName evidence="2">Uncharacterized protein</fullName>
    </submittedName>
</protein>
<dbReference type="OrthoDB" id="10651225at2759"/>
<proteinExistence type="predicted"/>
<comment type="caution">
    <text evidence="2">The sequence shown here is derived from an EMBL/GenBank/DDBJ whole genome shotgun (WGS) entry which is preliminary data.</text>
</comment>
<feature type="compositionally biased region" description="Gly residues" evidence="1">
    <location>
        <begin position="274"/>
        <end position="289"/>
    </location>
</feature>
<accession>A0A5M8PW30</accession>
<feature type="compositionally biased region" description="Basic residues" evidence="1">
    <location>
        <begin position="128"/>
        <end position="141"/>
    </location>
</feature>
<reference evidence="2 3" key="1">
    <citation type="submission" date="2019-09" db="EMBL/GenBank/DDBJ databases">
        <title>The hologenome of the rock-dwelling lichen Lasallia pustulata.</title>
        <authorList>
            <person name="Greshake Tzovaras B."/>
            <person name="Segers F."/>
            <person name="Bicker A."/>
            <person name="Dal Grande F."/>
            <person name="Otte J."/>
            <person name="Hankeln T."/>
            <person name="Schmitt I."/>
            <person name="Ebersberger I."/>
        </authorList>
    </citation>
    <scope>NUCLEOTIDE SEQUENCE [LARGE SCALE GENOMIC DNA]</scope>
    <source>
        <strain evidence="2">A1-1</strain>
    </source>
</reference>
<evidence type="ECO:0000313" key="2">
    <source>
        <dbReference type="EMBL" id="KAA6413631.1"/>
    </source>
</evidence>
<organism evidence="2 3">
    <name type="scientific">Lasallia pustulata</name>
    <dbReference type="NCBI Taxonomy" id="136370"/>
    <lineage>
        <taxon>Eukaryota</taxon>
        <taxon>Fungi</taxon>
        <taxon>Dikarya</taxon>
        <taxon>Ascomycota</taxon>
        <taxon>Pezizomycotina</taxon>
        <taxon>Lecanoromycetes</taxon>
        <taxon>OSLEUM clade</taxon>
        <taxon>Umbilicariomycetidae</taxon>
        <taxon>Umbilicariales</taxon>
        <taxon>Umbilicariaceae</taxon>
        <taxon>Lasallia</taxon>
    </lineage>
</organism>
<dbReference type="Proteomes" id="UP000324767">
    <property type="component" value="Unassembled WGS sequence"/>
</dbReference>
<feature type="compositionally biased region" description="Basic and acidic residues" evidence="1">
    <location>
        <begin position="200"/>
        <end position="211"/>
    </location>
</feature>
<name>A0A5M8PW30_9LECA</name>
<feature type="compositionally biased region" description="Basic and acidic residues" evidence="1">
    <location>
        <begin position="76"/>
        <end position="89"/>
    </location>
</feature>
<dbReference type="EMBL" id="VXIT01000003">
    <property type="protein sequence ID" value="KAA6413631.1"/>
    <property type="molecule type" value="Genomic_DNA"/>
</dbReference>
<evidence type="ECO:0000313" key="3">
    <source>
        <dbReference type="Proteomes" id="UP000324767"/>
    </source>
</evidence>
<feature type="compositionally biased region" description="Gly residues" evidence="1">
    <location>
        <begin position="258"/>
        <end position="267"/>
    </location>
</feature>